<dbReference type="Gene3D" id="3.40.50.300">
    <property type="entry name" value="P-loop containing nucleotide triphosphate hydrolases"/>
    <property type="match status" value="2"/>
</dbReference>
<dbReference type="Proteomes" id="UP000008743">
    <property type="component" value="Unassembled WGS sequence"/>
</dbReference>
<dbReference type="PANTHER" id="PTHR23077:SF27">
    <property type="entry name" value="ATPASE FAMILY GENE 2 PROTEIN HOMOLOG A"/>
    <property type="match status" value="1"/>
</dbReference>
<dbReference type="CDD" id="cd19503">
    <property type="entry name" value="RecA-like_CDC48_NLV2_r1-like"/>
    <property type="match status" value="1"/>
</dbReference>
<dbReference type="SUPFAM" id="SSF52540">
    <property type="entry name" value="P-loop containing nucleoside triphosphate hydrolases"/>
    <property type="match status" value="2"/>
</dbReference>
<dbReference type="InterPro" id="IPR050168">
    <property type="entry name" value="AAA_ATPase_domain"/>
</dbReference>
<dbReference type="PhylomeDB" id="A0A0D2WXB6"/>
<dbReference type="InterPro" id="IPR003593">
    <property type="entry name" value="AAA+_ATPase"/>
</dbReference>
<proteinExistence type="predicted"/>
<evidence type="ECO:0000256" key="2">
    <source>
        <dbReference type="ARBA" id="ARBA00022840"/>
    </source>
</evidence>
<evidence type="ECO:0000313" key="5">
    <source>
        <dbReference type="Proteomes" id="UP000008743"/>
    </source>
</evidence>
<dbReference type="OMA" id="YYYFGKK"/>
<gene>
    <name evidence="4" type="ORF">CAOG_007893</name>
</gene>
<protein>
    <submittedName>
        <fullName evidence="4">ATPase</fullName>
    </submittedName>
</protein>
<organism evidence="4 5">
    <name type="scientific">Capsaspora owczarzaki (strain ATCC 30864)</name>
    <dbReference type="NCBI Taxonomy" id="595528"/>
    <lineage>
        <taxon>Eukaryota</taxon>
        <taxon>Filasterea</taxon>
        <taxon>Capsaspora</taxon>
    </lineage>
</organism>
<sequence length="838" mass="89113">MPVSKPLTLTARAEATIAPATAKHLQVYMNMSDMELLGVCKGEWVVLYRQQQDSREPTASLPSTHPPPADSWMGHAAVGIALPHPALASGDAVAAGLVRFNCATRVGQSFLVQAASTSAAWTAGGTNRGGGGTGGVHTAQSVGVELALFVPASPKPSGNGHLAPPPAFSAADVTKLLAAIRYDLEGQVIVLGNAARVSFLGRSIQYRIRSIDEHAWDPTSVQPSESLTQHSTPSNGAVPFSQLGLYLVSRATSVVRWQPSTGASSTQSASVARPVTYADVGGLQSQLASIRETIELPLRHPWIFEQAGMPAPHGALLYGPPGTGKTLIARAAASESGCHVICVNGPELVSKYFGETETRLRNLFAEAHRHAPCLIFIDEIDALCPRRDDATNETERRVVGTLLTLMDGLHSGASGKKPTSAATGPVQSKHIMVVGATNRPNALDPALRRPGRFDREVEIGIPTSTDRISILQACLRHMAHTLSEEDVASIAASAHGYVGADLAAVCREAGLCAVQRRLQHADLAGDAAVQSPEAAHSIRAVTVSDMRYALGQVRPSAMREVAVEIPKVRWSDIGGMHDVKQRLVEAVQWPLQHPEMFARLNLSPPRGILLYGPPGCSKTLMAKALATESGLNFIAIKGPELFSKWVGESERAVRETFRKARAAAPCVVFFDEIDALAVARGGDDGAGGVNDRVLSQLLSELDGIEVLRNVTVLAATNRPELIDSALLRPGRIDRIMYVGPPDAAARLEILSNALSRMPHQLDGAAVNRLVSQLDGCSGAEVAAACKEAGLFALEESLDAATIEERHFNAAVQKVPKRITPAMLKFYADYQQQSVLQSV</sequence>
<keyword evidence="2" id="KW-0067">ATP-binding</keyword>
<dbReference type="FunFam" id="3.40.50.300:FF:001985">
    <property type="entry name" value="Chromosome 9, whole genome shotgun sequence"/>
    <property type="match status" value="1"/>
</dbReference>
<dbReference type="Pfam" id="PF17862">
    <property type="entry name" value="AAA_lid_3"/>
    <property type="match status" value="2"/>
</dbReference>
<dbReference type="SMART" id="SM00382">
    <property type="entry name" value="AAA"/>
    <property type="match status" value="2"/>
</dbReference>
<dbReference type="PANTHER" id="PTHR23077">
    <property type="entry name" value="AAA-FAMILY ATPASE"/>
    <property type="match status" value="1"/>
</dbReference>
<dbReference type="InParanoid" id="A0A0D2WXB6"/>
<dbReference type="EMBL" id="KE346375">
    <property type="protein sequence ID" value="KJE97795.1"/>
    <property type="molecule type" value="Genomic_DNA"/>
</dbReference>
<dbReference type="InterPro" id="IPR003960">
    <property type="entry name" value="ATPase_AAA_CS"/>
</dbReference>
<dbReference type="InterPro" id="IPR041569">
    <property type="entry name" value="AAA_lid_3"/>
</dbReference>
<dbReference type="OrthoDB" id="27435at2759"/>
<dbReference type="GO" id="GO:0005524">
    <property type="term" value="F:ATP binding"/>
    <property type="evidence" value="ECO:0007669"/>
    <property type="project" value="UniProtKB-KW"/>
</dbReference>
<accession>A0A0D2WXB6</accession>
<evidence type="ECO:0000313" key="4">
    <source>
        <dbReference type="EMBL" id="KJE97795.1"/>
    </source>
</evidence>
<keyword evidence="5" id="KW-1185">Reference proteome</keyword>
<dbReference type="CDD" id="cd19511">
    <property type="entry name" value="RecA-like_CDC48_r2-like"/>
    <property type="match status" value="1"/>
</dbReference>
<dbReference type="PROSITE" id="PS00674">
    <property type="entry name" value="AAA"/>
    <property type="match status" value="2"/>
</dbReference>
<dbReference type="eggNOG" id="KOG0730">
    <property type="taxonomic scope" value="Eukaryota"/>
</dbReference>
<dbReference type="InterPro" id="IPR003959">
    <property type="entry name" value="ATPase_AAA_core"/>
</dbReference>
<feature type="domain" description="AAA+ ATPase" evidence="3">
    <location>
        <begin position="311"/>
        <end position="463"/>
    </location>
</feature>
<dbReference type="InterPro" id="IPR027417">
    <property type="entry name" value="P-loop_NTPase"/>
</dbReference>
<keyword evidence="1" id="KW-0547">Nucleotide-binding</keyword>
<dbReference type="Pfam" id="PF00004">
    <property type="entry name" value="AAA"/>
    <property type="match status" value="2"/>
</dbReference>
<evidence type="ECO:0000259" key="3">
    <source>
        <dbReference type="SMART" id="SM00382"/>
    </source>
</evidence>
<dbReference type="GO" id="GO:0016887">
    <property type="term" value="F:ATP hydrolysis activity"/>
    <property type="evidence" value="ECO:0007669"/>
    <property type="project" value="InterPro"/>
</dbReference>
<dbReference type="FunCoup" id="A0A0D2WXB6">
    <property type="interactions" value="320"/>
</dbReference>
<dbReference type="AlphaFoldDB" id="A0A0D2WXB6"/>
<dbReference type="FunFam" id="3.40.50.300:FF:000661">
    <property type="entry name" value="calmodulin-interacting protein 111 isoform X1"/>
    <property type="match status" value="1"/>
</dbReference>
<dbReference type="RefSeq" id="XP_004342978.1">
    <property type="nucleotide sequence ID" value="XM_004342928.2"/>
</dbReference>
<evidence type="ECO:0000256" key="1">
    <source>
        <dbReference type="ARBA" id="ARBA00022741"/>
    </source>
</evidence>
<dbReference type="GO" id="GO:0005737">
    <property type="term" value="C:cytoplasm"/>
    <property type="evidence" value="ECO:0007669"/>
    <property type="project" value="TreeGrafter"/>
</dbReference>
<name>A0A0D2WXB6_CAPO3</name>
<dbReference type="Gene3D" id="1.10.8.60">
    <property type="match status" value="2"/>
</dbReference>
<feature type="domain" description="AAA+ ATPase" evidence="3">
    <location>
        <begin position="604"/>
        <end position="742"/>
    </location>
</feature>
<reference evidence="5" key="1">
    <citation type="submission" date="2011-02" db="EMBL/GenBank/DDBJ databases">
        <title>The Genome Sequence of Capsaspora owczarzaki ATCC 30864.</title>
        <authorList>
            <person name="Russ C."/>
            <person name="Cuomo C."/>
            <person name="Burger G."/>
            <person name="Gray M.W."/>
            <person name="Holland P.W.H."/>
            <person name="King N."/>
            <person name="Lang F.B.F."/>
            <person name="Roger A.J."/>
            <person name="Ruiz-Trillo I."/>
            <person name="Young S.K."/>
            <person name="Zeng Q."/>
            <person name="Gargeya S."/>
            <person name="Alvarado L."/>
            <person name="Berlin A."/>
            <person name="Chapman S.B."/>
            <person name="Chen Z."/>
            <person name="Freedman E."/>
            <person name="Gellesch M."/>
            <person name="Goldberg J."/>
            <person name="Griggs A."/>
            <person name="Gujja S."/>
            <person name="Heilman E."/>
            <person name="Heiman D."/>
            <person name="Howarth C."/>
            <person name="Mehta T."/>
            <person name="Neiman D."/>
            <person name="Pearson M."/>
            <person name="Roberts A."/>
            <person name="Saif S."/>
            <person name="Shea T."/>
            <person name="Shenoy N."/>
            <person name="Sisk P."/>
            <person name="Stolte C."/>
            <person name="Sykes S."/>
            <person name="White J."/>
            <person name="Yandava C."/>
            <person name="Haas B."/>
            <person name="Nusbaum C."/>
            <person name="Birren B."/>
        </authorList>
    </citation>
    <scope>NUCLEOTIDE SEQUENCE</scope>
    <source>
        <strain evidence="5">ATCC 30864</strain>
    </source>
</reference>
<dbReference type="STRING" id="595528.A0A0D2WXB6"/>